<protein>
    <submittedName>
        <fullName evidence="6">Acyl-CoA reductase-like NAD-dependent aldehyde dehydrogenase</fullName>
    </submittedName>
</protein>
<dbReference type="InterPro" id="IPR015590">
    <property type="entry name" value="Aldehyde_DH_dom"/>
</dbReference>
<feature type="coiled-coil region" evidence="4">
    <location>
        <begin position="135"/>
        <end position="165"/>
    </location>
</feature>
<keyword evidence="1 3" id="KW-0560">Oxidoreductase</keyword>
<organism evidence="6 7">
    <name type="scientific">Alicyclobacillus cycloheptanicus</name>
    <dbReference type="NCBI Taxonomy" id="1457"/>
    <lineage>
        <taxon>Bacteria</taxon>
        <taxon>Bacillati</taxon>
        <taxon>Bacillota</taxon>
        <taxon>Bacilli</taxon>
        <taxon>Bacillales</taxon>
        <taxon>Alicyclobacillaceae</taxon>
        <taxon>Alicyclobacillus</taxon>
    </lineage>
</organism>
<dbReference type="InterPro" id="IPR016161">
    <property type="entry name" value="Ald_DH/histidinol_DH"/>
</dbReference>
<dbReference type="EMBL" id="JAUSTP010000002">
    <property type="protein sequence ID" value="MDQ0188857.1"/>
    <property type="molecule type" value="Genomic_DNA"/>
</dbReference>
<evidence type="ECO:0000256" key="2">
    <source>
        <dbReference type="PROSITE-ProRule" id="PRU10007"/>
    </source>
</evidence>
<dbReference type="PANTHER" id="PTHR11699">
    <property type="entry name" value="ALDEHYDE DEHYDROGENASE-RELATED"/>
    <property type="match status" value="1"/>
</dbReference>
<gene>
    <name evidence="6" type="ORF">J2S03_000669</name>
</gene>
<dbReference type="Pfam" id="PF00171">
    <property type="entry name" value="Aldedh"/>
    <property type="match status" value="1"/>
</dbReference>
<keyword evidence="7" id="KW-1185">Reference proteome</keyword>
<proteinExistence type="inferred from homology"/>
<dbReference type="CDD" id="cd07106">
    <property type="entry name" value="ALDH_AldA-AAD23400"/>
    <property type="match status" value="1"/>
</dbReference>
<dbReference type="Proteomes" id="UP001232973">
    <property type="component" value="Unassembled WGS sequence"/>
</dbReference>
<comment type="similarity">
    <text evidence="3">Belongs to the aldehyde dehydrogenase family.</text>
</comment>
<evidence type="ECO:0000313" key="7">
    <source>
        <dbReference type="Proteomes" id="UP001232973"/>
    </source>
</evidence>
<dbReference type="Gene3D" id="3.40.605.10">
    <property type="entry name" value="Aldehyde Dehydrogenase, Chain A, domain 1"/>
    <property type="match status" value="1"/>
</dbReference>
<comment type="caution">
    <text evidence="6">The sequence shown here is derived from an EMBL/GenBank/DDBJ whole genome shotgun (WGS) entry which is preliminary data.</text>
</comment>
<evidence type="ECO:0000259" key="5">
    <source>
        <dbReference type="Pfam" id="PF00171"/>
    </source>
</evidence>
<sequence length="565" mass="61936">MQLYQDAVCQARHTVSAAAQRQSTRTRSAASNGRSFGAAFLVCATWQWTGIFHLPMGILTVVENRNPEGEGLHMSWDPIEVHAFINGKASLAAKNYPRENPSDTKEVVGYAPLNTREDAVLAIDAAYDAFATWKWSSVDERIERMRKAIQRLKDETKDLARLLSREHGKPLYDAEGEFGVSLMWMEYACDTAKALLQDKVQEHDGGKTIISSDPIGVVSAITPWNYPISLSTIKMAPGLLAGNTMVLKPSPFAPLTVTKVTEIIASEFPPGVLNIVHGEADVGVELTSNPKVAKIAFTGGTKTAKSIMKAAADTIKHMTLELGGNDAAIILPSFDVDDERAMRRIVISNFLTAGQICMIAKRVYVHRSIYDRFVEKYIEAANKWIRVGDPFNPEVTVGPVNNPGQVKYVQRLIDDAKSRGAEVIKLGRVLDPELFEKGYLMQPTLVLGCGYNDPIVVEEQFGPTVPILPYDSEEQAIALANDSIYGLTSSVWGEEAEAIRVAHRIEAGTTMINTAAVQGLDVRFPFGGVKQSGVGREYGAEGLLSYVETHVINVPKMLELPYIPE</sequence>
<dbReference type="Gene3D" id="3.40.309.10">
    <property type="entry name" value="Aldehyde Dehydrogenase, Chain A, domain 2"/>
    <property type="match status" value="1"/>
</dbReference>
<feature type="active site" evidence="2">
    <location>
        <position position="321"/>
    </location>
</feature>
<evidence type="ECO:0000313" key="6">
    <source>
        <dbReference type="EMBL" id="MDQ0188857.1"/>
    </source>
</evidence>
<dbReference type="SUPFAM" id="SSF53720">
    <property type="entry name" value="ALDH-like"/>
    <property type="match status" value="1"/>
</dbReference>
<dbReference type="InterPro" id="IPR016162">
    <property type="entry name" value="Ald_DH_N"/>
</dbReference>
<reference evidence="6 7" key="1">
    <citation type="submission" date="2023-07" db="EMBL/GenBank/DDBJ databases">
        <title>Genomic Encyclopedia of Type Strains, Phase IV (KMG-IV): sequencing the most valuable type-strain genomes for metagenomic binning, comparative biology and taxonomic classification.</title>
        <authorList>
            <person name="Goeker M."/>
        </authorList>
    </citation>
    <scope>NUCLEOTIDE SEQUENCE [LARGE SCALE GENOMIC DNA]</scope>
    <source>
        <strain evidence="6 7">DSM 4006</strain>
    </source>
</reference>
<keyword evidence="4" id="KW-0175">Coiled coil</keyword>
<accession>A0ABT9XEZ7</accession>
<dbReference type="InterPro" id="IPR029510">
    <property type="entry name" value="Ald_DH_CS_GLU"/>
</dbReference>
<feature type="domain" description="Aldehyde dehydrogenase" evidence="5">
    <location>
        <begin position="94"/>
        <end position="551"/>
    </location>
</feature>
<evidence type="ECO:0000256" key="1">
    <source>
        <dbReference type="ARBA" id="ARBA00023002"/>
    </source>
</evidence>
<evidence type="ECO:0000256" key="4">
    <source>
        <dbReference type="SAM" id="Coils"/>
    </source>
</evidence>
<dbReference type="PROSITE" id="PS00687">
    <property type="entry name" value="ALDEHYDE_DEHYDR_GLU"/>
    <property type="match status" value="1"/>
</dbReference>
<dbReference type="InterPro" id="IPR044086">
    <property type="entry name" value="LUC3-like"/>
</dbReference>
<evidence type="ECO:0000256" key="3">
    <source>
        <dbReference type="RuleBase" id="RU003345"/>
    </source>
</evidence>
<dbReference type="InterPro" id="IPR016163">
    <property type="entry name" value="Ald_DH_C"/>
</dbReference>
<name>A0ABT9XEZ7_9BACL</name>